<proteinExistence type="predicted"/>
<feature type="region of interest" description="Disordered" evidence="1">
    <location>
        <begin position="1"/>
        <end position="64"/>
    </location>
</feature>
<dbReference type="Proteomes" id="UP001633002">
    <property type="component" value="Unassembled WGS sequence"/>
</dbReference>
<comment type="caution">
    <text evidence="2">The sequence shown here is derived from an EMBL/GenBank/DDBJ whole genome shotgun (WGS) entry which is preliminary data.</text>
</comment>
<reference evidence="2 3" key="1">
    <citation type="submission" date="2024-09" db="EMBL/GenBank/DDBJ databases">
        <title>Chromosome-scale assembly of Riccia sorocarpa.</title>
        <authorList>
            <person name="Paukszto L."/>
        </authorList>
    </citation>
    <scope>NUCLEOTIDE SEQUENCE [LARGE SCALE GENOMIC DNA]</scope>
    <source>
        <strain evidence="2">LP-2024</strain>
        <tissue evidence="2">Aerial parts of the thallus</tissue>
    </source>
</reference>
<dbReference type="EMBL" id="JBJQOH010000001">
    <property type="protein sequence ID" value="KAL3701523.1"/>
    <property type="molecule type" value="Genomic_DNA"/>
</dbReference>
<gene>
    <name evidence="2" type="ORF">R1sor_019545</name>
</gene>
<keyword evidence="3" id="KW-1185">Reference proteome</keyword>
<evidence type="ECO:0000313" key="2">
    <source>
        <dbReference type="EMBL" id="KAL3701523.1"/>
    </source>
</evidence>
<evidence type="ECO:0000256" key="1">
    <source>
        <dbReference type="SAM" id="MobiDB-lite"/>
    </source>
</evidence>
<sequence length="110" mass="12542">MPEVIQYQDPEDVESQEESEHGQSHEESERESAFQSSGEHEGVDEELDEVDDDDDDEDPESLDFADLGNMVMYSDTRDFKGPWHVETAKTCQKRMTFFVSTANAGRRSCS</sequence>
<accession>A0ABD3ICY1</accession>
<protein>
    <submittedName>
        <fullName evidence="2">Uncharacterized protein</fullName>
    </submittedName>
</protein>
<evidence type="ECO:0000313" key="3">
    <source>
        <dbReference type="Proteomes" id="UP001633002"/>
    </source>
</evidence>
<feature type="compositionally biased region" description="Acidic residues" evidence="1">
    <location>
        <begin position="42"/>
        <end position="63"/>
    </location>
</feature>
<name>A0ABD3ICY1_9MARC</name>
<organism evidence="2 3">
    <name type="scientific">Riccia sorocarpa</name>
    <dbReference type="NCBI Taxonomy" id="122646"/>
    <lineage>
        <taxon>Eukaryota</taxon>
        <taxon>Viridiplantae</taxon>
        <taxon>Streptophyta</taxon>
        <taxon>Embryophyta</taxon>
        <taxon>Marchantiophyta</taxon>
        <taxon>Marchantiopsida</taxon>
        <taxon>Marchantiidae</taxon>
        <taxon>Marchantiales</taxon>
        <taxon>Ricciaceae</taxon>
        <taxon>Riccia</taxon>
    </lineage>
</organism>
<dbReference type="AlphaFoldDB" id="A0ABD3ICY1"/>
<feature type="compositionally biased region" description="Basic and acidic residues" evidence="1">
    <location>
        <begin position="18"/>
        <end position="32"/>
    </location>
</feature>